<evidence type="ECO:0000313" key="4">
    <source>
        <dbReference type="Proteomes" id="UP001228049"/>
    </source>
</evidence>
<dbReference type="InterPro" id="IPR032675">
    <property type="entry name" value="LRR_dom_sf"/>
</dbReference>
<dbReference type="PANTHER" id="PTHR48051">
    <property type="match status" value="1"/>
</dbReference>
<organism evidence="3 4">
    <name type="scientific">Dissostichus eleginoides</name>
    <name type="common">Patagonian toothfish</name>
    <name type="synonym">Dissostichus amissus</name>
    <dbReference type="NCBI Taxonomy" id="100907"/>
    <lineage>
        <taxon>Eukaryota</taxon>
        <taxon>Metazoa</taxon>
        <taxon>Chordata</taxon>
        <taxon>Craniata</taxon>
        <taxon>Vertebrata</taxon>
        <taxon>Euteleostomi</taxon>
        <taxon>Actinopterygii</taxon>
        <taxon>Neopterygii</taxon>
        <taxon>Teleostei</taxon>
        <taxon>Neoteleostei</taxon>
        <taxon>Acanthomorphata</taxon>
        <taxon>Eupercaria</taxon>
        <taxon>Perciformes</taxon>
        <taxon>Notothenioidei</taxon>
        <taxon>Nototheniidae</taxon>
        <taxon>Dissostichus</taxon>
    </lineage>
</organism>
<dbReference type="AlphaFoldDB" id="A0AAD9BPC8"/>
<dbReference type="InterPro" id="IPR050216">
    <property type="entry name" value="LRR_domain-containing"/>
</dbReference>
<dbReference type="InterPro" id="IPR003591">
    <property type="entry name" value="Leu-rich_rpt_typical-subtyp"/>
</dbReference>
<name>A0AAD9BPC8_DISEL</name>
<dbReference type="GO" id="GO:0005737">
    <property type="term" value="C:cytoplasm"/>
    <property type="evidence" value="ECO:0007669"/>
    <property type="project" value="TreeGrafter"/>
</dbReference>
<dbReference type="Proteomes" id="UP001228049">
    <property type="component" value="Unassembled WGS sequence"/>
</dbReference>
<dbReference type="SMART" id="SM00369">
    <property type="entry name" value="LRR_TYP"/>
    <property type="match status" value="2"/>
</dbReference>
<evidence type="ECO:0000256" key="2">
    <source>
        <dbReference type="ARBA" id="ARBA00022737"/>
    </source>
</evidence>
<evidence type="ECO:0000313" key="3">
    <source>
        <dbReference type="EMBL" id="KAK1885554.1"/>
    </source>
</evidence>
<proteinExistence type="predicted"/>
<dbReference type="InterPro" id="IPR001611">
    <property type="entry name" value="Leu-rich_rpt"/>
</dbReference>
<evidence type="ECO:0000256" key="1">
    <source>
        <dbReference type="ARBA" id="ARBA00022614"/>
    </source>
</evidence>
<comment type="caution">
    <text evidence="3">The sequence shown here is derived from an EMBL/GenBank/DDBJ whole genome shotgun (WGS) entry which is preliminary data.</text>
</comment>
<keyword evidence="4" id="KW-1185">Reference proteome</keyword>
<dbReference type="PANTHER" id="PTHR48051:SF45">
    <property type="entry name" value="LEUCINE-RICH REPEAT PROTEIN SHOC-2-LIKE"/>
    <property type="match status" value="1"/>
</dbReference>
<reference evidence="3" key="1">
    <citation type="submission" date="2023-04" db="EMBL/GenBank/DDBJ databases">
        <title>Chromosome-level genome of Chaenocephalus aceratus.</title>
        <authorList>
            <person name="Park H."/>
        </authorList>
    </citation>
    <scope>NUCLEOTIDE SEQUENCE</scope>
    <source>
        <strain evidence="3">DE</strain>
        <tissue evidence="3">Muscle</tissue>
    </source>
</reference>
<protein>
    <submittedName>
        <fullName evidence="3">Ras suppressor protein 1</fullName>
    </submittedName>
</protein>
<dbReference type="SUPFAM" id="SSF52075">
    <property type="entry name" value="Outer arm dynein light chain 1"/>
    <property type="match status" value="1"/>
</dbReference>
<accession>A0AAD9BPC8</accession>
<dbReference type="EMBL" id="JASDAP010000021">
    <property type="protein sequence ID" value="KAK1885554.1"/>
    <property type="molecule type" value="Genomic_DNA"/>
</dbReference>
<sequence length="79" mass="8872">MFPVVSVTLSNITQLVLSHNKLTAVPANISELRNLEVLNMFNNQIEELPTQISSLQKLKHLNLGPQNWAVQVLTLRVVI</sequence>
<dbReference type="InterPro" id="IPR025875">
    <property type="entry name" value="Leu-rich_rpt_4"/>
</dbReference>
<dbReference type="Gene3D" id="3.80.10.10">
    <property type="entry name" value="Ribonuclease Inhibitor"/>
    <property type="match status" value="1"/>
</dbReference>
<keyword evidence="1" id="KW-0433">Leucine-rich repeat</keyword>
<dbReference type="Pfam" id="PF12799">
    <property type="entry name" value="LRR_4"/>
    <property type="match status" value="1"/>
</dbReference>
<keyword evidence="2" id="KW-0677">Repeat</keyword>
<dbReference type="PROSITE" id="PS51450">
    <property type="entry name" value="LRR"/>
    <property type="match status" value="1"/>
</dbReference>
<gene>
    <name evidence="3" type="ORF">KUDE01_031748</name>
</gene>